<reference evidence="1 2" key="1">
    <citation type="submission" date="2012-06" db="EMBL/GenBank/DDBJ databases">
        <title>Complete genome of Terriglobus roseus DSM 18391.</title>
        <authorList>
            <consortium name="US DOE Joint Genome Institute (JGI-PGF)"/>
            <person name="Lucas S."/>
            <person name="Copeland A."/>
            <person name="Lapidus A."/>
            <person name="Glavina del Rio T."/>
            <person name="Dalin E."/>
            <person name="Tice H."/>
            <person name="Bruce D."/>
            <person name="Goodwin L."/>
            <person name="Pitluck S."/>
            <person name="Peters L."/>
            <person name="Mikhailova N."/>
            <person name="Munk A.C.C."/>
            <person name="Kyrpides N."/>
            <person name="Mavromatis K."/>
            <person name="Ivanova N."/>
            <person name="Brettin T."/>
            <person name="Detter J.C."/>
            <person name="Han C."/>
            <person name="Larimer F."/>
            <person name="Land M."/>
            <person name="Hauser L."/>
            <person name="Markowitz V."/>
            <person name="Cheng J.-F."/>
            <person name="Hugenholtz P."/>
            <person name="Woyke T."/>
            <person name="Wu D."/>
            <person name="Brambilla E."/>
            <person name="Klenk H.-P."/>
            <person name="Eisen J.A."/>
        </authorList>
    </citation>
    <scope>NUCLEOTIDE SEQUENCE [LARGE SCALE GENOMIC DNA]</scope>
    <source>
        <strain evidence="2">DSM 18391 / NRRL B-41598 / KBS 63</strain>
    </source>
</reference>
<dbReference type="Proteomes" id="UP000006056">
    <property type="component" value="Chromosome"/>
</dbReference>
<name>I3ZJI7_TERRK</name>
<proteinExistence type="predicted"/>
<organism evidence="1 2">
    <name type="scientific">Terriglobus roseus (strain DSM 18391 / NRRL B-41598 / KBS 63)</name>
    <dbReference type="NCBI Taxonomy" id="926566"/>
    <lineage>
        <taxon>Bacteria</taxon>
        <taxon>Pseudomonadati</taxon>
        <taxon>Acidobacteriota</taxon>
        <taxon>Terriglobia</taxon>
        <taxon>Terriglobales</taxon>
        <taxon>Acidobacteriaceae</taxon>
        <taxon>Terriglobus</taxon>
    </lineage>
</organism>
<gene>
    <name evidence="1" type="ordered locus">Terro_3183</name>
</gene>
<evidence type="ECO:0000313" key="2">
    <source>
        <dbReference type="Proteomes" id="UP000006056"/>
    </source>
</evidence>
<accession>I3ZJI7</accession>
<dbReference type="KEGG" id="trs:Terro_3183"/>
<dbReference type="AlphaFoldDB" id="I3ZJI7"/>
<protein>
    <submittedName>
        <fullName evidence="1">Uncharacterized protein</fullName>
    </submittedName>
</protein>
<sequence>MILSKKPTRPPTQRGLLLIPIPTNGLYGLI</sequence>
<evidence type="ECO:0000313" key="1">
    <source>
        <dbReference type="EMBL" id="AFL89405.1"/>
    </source>
</evidence>
<keyword evidence="2" id="KW-1185">Reference proteome</keyword>
<dbReference type="EMBL" id="CP003379">
    <property type="protein sequence ID" value="AFL89405.1"/>
    <property type="molecule type" value="Genomic_DNA"/>
</dbReference>
<dbReference type="HOGENOM" id="CLU_3405919_0_0_0"/>